<sequence>MSQAGTNAVNRREGHYPQRAQILLVDDEPEILVALADLFEDDFDLLTSTDPLAALDLLARNPDVAVIVSDQRMPGLNGDAFLARARQVSDAKGILLTGYADLASVASALNQGRIQFYAHKPWEAETLGAMVREAAAHHRLERALLTERVLLRGLMDNLPMRLVFTDEHGVSMRRNDRPADEATALPEETGAAPWEQALIGMMRARVSDVGRDERLVQDPQNGHWHEILRVALPWPEGEEALPHHPAWQVSIDRDVSERVQLQTQLRQSEKMRALGTLAGGIAHDFNNLLTAVIGSLELLDDLLPEDTTMRRLLENATGSARRGATLTRRLLDFSRPTPTTLRPVDVAQLLRSMEDLLAQSMIRPGMGSAAETACRVVMAPVLEAVPLVQTDASQLEMAILNLCINARDAMDQGGTITIALHRGEMGAGDPILASGPYVVLSVRDQGCGMTREVAERVFEPFFTTKGTGRGTGLGLSTIFGFLRQNGGDIRVETAPGEGTEVRLWLPLAKGVPGAQNTELPDAAHTCVGQCRVLVVDDEAMVRLVTEGFLRREGYVVEGVGSGEAALARLDSGPPVDLVVLDLLMPGMNGRDCGAAIRARGGRMPRIMYASGYADAASWPMDAPVLAKPFTPAALNEAVRRALA</sequence>
<dbReference type="GO" id="GO:0000155">
    <property type="term" value="F:phosphorelay sensor kinase activity"/>
    <property type="evidence" value="ECO:0007669"/>
    <property type="project" value="InterPro"/>
</dbReference>
<dbReference type="EC" id="2.7.13.3" evidence="2"/>
<dbReference type="PROSITE" id="PS50109">
    <property type="entry name" value="HIS_KIN"/>
    <property type="match status" value="1"/>
</dbReference>
<dbReference type="Gene3D" id="3.30.565.10">
    <property type="entry name" value="Histidine kinase-like ATPase, C-terminal domain"/>
    <property type="match status" value="1"/>
</dbReference>
<reference evidence="7 8" key="1">
    <citation type="submission" date="2012-10" db="EMBL/GenBank/DDBJ databases">
        <title>Genome sequencing of Tanticharoenia sakaeratensis NBRC 103193.</title>
        <authorList>
            <person name="Azuma Y."/>
            <person name="Hadano H."/>
            <person name="Hirakawa H."/>
            <person name="Matsushita K."/>
        </authorList>
    </citation>
    <scope>NUCLEOTIDE SEQUENCE [LARGE SCALE GENOMIC DNA]</scope>
    <source>
        <strain evidence="7 8">NBRC 103193</strain>
    </source>
</reference>
<dbReference type="InterPro" id="IPR005467">
    <property type="entry name" value="His_kinase_dom"/>
</dbReference>
<dbReference type="Gene3D" id="3.40.50.2300">
    <property type="match status" value="2"/>
</dbReference>
<dbReference type="Proteomes" id="UP000032679">
    <property type="component" value="Unassembled WGS sequence"/>
</dbReference>
<dbReference type="SUPFAM" id="SSF47384">
    <property type="entry name" value="Homodimeric domain of signal transducing histidine kinase"/>
    <property type="match status" value="1"/>
</dbReference>
<protein>
    <recommendedName>
        <fullName evidence="2">histidine kinase</fullName>
        <ecNumber evidence="2">2.7.13.3</ecNumber>
    </recommendedName>
</protein>
<evidence type="ECO:0000259" key="6">
    <source>
        <dbReference type="PROSITE" id="PS50110"/>
    </source>
</evidence>
<dbReference type="Pfam" id="PF00512">
    <property type="entry name" value="HisKA"/>
    <property type="match status" value="1"/>
</dbReference>
<gene>
    <name evidence="7" type="ORF">Tasa_010_270</name>
</gene>
<accession>A0A0D6MKC1</accession>
<dbReference type="InterPro" id="IPR011006">
    <property type="entry name" value="CheY-like_superfamily"/>
</dbReference>
<evidence type="ECO:0000313" key="8">
    <source>
        <dbReference type="Proteomes" id="UP000032679"/>
    </source>
</evidence>
<keyword evidence="8" id="KW-1185">Reference proteome</keyword>
<dbReference type="PRINTS" id="PR00344">
    <property type="entry name" value="BCTRLSENSOR"/>
</dbReference>
<feature type="modified residue" description="4-aspartylphosphate" evidence="4">
    <location>
        <position position="581"/>
    </location>
</feature>
<feature type="domain" description="Response regulatory" evidence="6">
    <location>
        <begin position="21"/>
        <end position="135"/>
    </location>
</feature>
<dbReference type="SMART" id="SM00387">
    <property type="entry name" value="HATPase_c"/>
    <property type="match status" value="1"/>
</dbReference>
<dbReference type="EMBL" id="BALE01000010">
    <property type="protein sequence ID" value="GAN53723.1"/>
    <property type="molecule type" value="Genomic_DNA"/>
</dbReference>
<dbReference type="PANTHER" id="PTHR43065">
    <property type="entry name" value="SENSOR HISTIDINE KINASE"/>
    <property type="match status" value="1"/>
</dbReference>
<dbReference type="SMART" id="SM00448">
    <property type="entry name" value="REC"/>
    <property type="match status" value="2"/>
</dbReference>
<organism evidence="7 8">
    <name type="scientific">Tanticharoenia sakaeratensis NBRC 103193</name>
    <dbReference type="NCBI Taxonomy" id="1231623"/>
    <lineage>
        <taxon>Bacteria</taxon>
        <taxon>Pseudomonadati</taxon>
        <taxon>Pseudomonadota</taxon>
        <taxon>Alphaproteobacteria</taxon>
        <taxon>Acetobacterales</taxon>
        <taxon>Acetobacteraceae</taxon>
        <taxon>Tanticharoenia</taxon>
    </lineage>
</organism>
<dbReference type="SUPFAM" id="SSF52172">
    <property type="entry name" value="CheY-like"/>
    <property type="match status" value="2"/>
</dbReference>
<evidence type="ECO:0000259" key="5">
    <source>
        <dbReference type="PROSITE" id="PS50109"/>
    </source>
</evidence>
<comment type="caution">
    <text evidence="7">The sequence shown here is derived from an EMBL/GenBank/DDBJ whole genome shotgun (WGS) entry which is preliminary data.</text>
</comment>
<dbReference type="STRING" id="1231623.Tasa_010_270"/>
<feature type="domain" description="Histidine kinase" evidence="5">
    <location>
        <begin position="280"/>
        <end position="509"/>
    </location>
</feature>
<dbReference type="Pfam" id="PF02518">
    <property type="entry name" value="HATPase_c"/>
    <property type="match status" value="1"/>
</dbReference>
<dbReference type="PROSITE" id="PS50110">
    <property type="entry name" value="RESPONSE_REGULATORY"/>
    <property type="match status" value="2"/>
</dbReference>
<dbReference type="PANTHER" id="PTHR43065:SF42">
    <property type="entry name" value="TWO-COMPONENT SENSOR PPRA"/>
    <property type="match status" value="1"/>
</dbReference>
<dbReference type="Gene3D" id="1.10.287.130">
    <property type="match status" value="1"/>
</dbReference>
<feature type="modified residue" description="4-aspartylphosphate" evidence="4">
    <location>
        <position position="70"/>
    </location>
</feature>
<dbReference type="InterPro" id="IPR003594">
    <property type="entry name" value="HATPase_dom"/>
</dbReference>
<evidence type="ECO:0000313" key="7">
    <source>
        <dbReference type="EMBL" id="GAN53723.1"/>
    </source>
</evidence>
<keyword evidence="7" id="KW-0808">Transferase</keyword>
<dbReference type="InterPro" id="IPR001789">
    <property type="entry name" value="Sig_transdc_resp-reg_receiver"/>
</dbReference>
<comment type="catalytic activity">
    <reaction evidence="1">
        <text>ATP + protein L-histidine = ADP + protein N-phospho-L-histidine.</text>
        <dbReference type="EC" id="2.7.13.3"/>
    </reaction>
</comment>
<keyword evidence="3 4" id="KW-0597">Phosphoprotein</keyword>
<dbReference type="SUPFAM" id="SSF55874">
    <property type="entry name" value="ATPase domain of HSP90 chaperone/DNA topoisomerase II/histidine kinase"/>
    <property type="match status" value="1"/>
</dbReference>
<dbReference type="InterPro" id="IPR036890">
    <property type="entry name" value="HATPase_C_sf"/>
</dbReference>
<name>A0A0D6MKC1_9PROT</name>
<dbReference type="InterPro" id="IPR003661">
    <property type="entry name" value="HisK_dim/P_dom"/>
</dbReference>
<evidence type="ECO:0000256" key="4">
    <source>
        <dbReference type="PROSITE-ProRule" id="PRU00169"/>
    </source>
</evidence>
<evidence type="ECO:0000256" key="1">
    <source>
        <dbReference type="ARBA" id="ARBA00000085"/>
    </source>
</evidence>
<proteinExistence type="predicted"/>
<dbReference type="InterPro" id="IPR036097">
    <property type="entry name" value="HisK_dim/P_sf"/>
</dbReference>
<dbReference type="Pfam" id="PF00072">
    <property type="entry name" value="Response_reg"/>
    <property type="match status" value="2"/>
</dbReference>
<dbReference type="InterPro" id="IPR004358">
    <property type="entry name" value="Sig_transdc_His_kin-like_C"/>
</dbReference>
<keyword evidence="7" id="KW-0418">Kinase</keyword>
<evidence type="ECO:0000256" key="2">
    <source>
        <dbReference type="ARBA" id="ARBA00012438"/>
    </source>
</evidence>
<dbReference type="RefSeq" id="WP_241767639.1">
    <property type="nucleotide sequence ID" value="NZ_BALE01000010.1"/>
</dbReference>
<feature type="domain" description="Response regulatory" evidence="6">
    <location>
        <begin position="531"/>
        <end position="642"/>
    </location>
</feature>
<dbReference type="SMART" id="SM00388">
    <property type="entry name" value="HisKA"/>
    <property type="match status" value="1"/>
</dbReference>
<dbReference type="AlphaFoldDB" id="A0A0D6MKC1"/>
<evidence type="ECO:0000256" key="3">
    <source>
        <dbReference type="ARBA" id="ARBA00022553"/>
    </source>
</evidence>
<dbReference type="CDD" id="cd00082">
    <property type="entry name" value="HisKA"/>
    <property type="match status" value="1"/>
</dbReference>